<evidence type="ECO:0000313" key="2">
    <source>
        <dbReference type="EMBL" id="XBO71531.1"/>
    </source>
</evidence>
<name>A0AAU7KIL2_9GAMM</name>
<evidence type="ECO:0000256" key="1">
    <source>
        <dbReference type="SAM" id="Phobius"/>
    </source>
</evidence>
<sequence length="79" mass="8365">MKVFQRFSRGEAAPVRNISTLNHPRYRGQRGATAIEYGVIVALIAAALFLVFGGGEAGTLTTLLDGLLDDVKSALTTEG</sequence>
<keyword evidence="1" id="KW-0472">Membrane</keyword>
<organism evidence="2">
    <name type="scientific">Halomonas sp. RT37</name>
    <dbReference type="NCBI Taxonomy" id="2950872"/>
    <lineage>
        <taxon>Bacteria</taxon>
        <taxon>Pseudomonadati</taxon>
        <taxon>Pseudomonadota</taxon>
        <taxon>Gammaproteobacteria</taxon>
        <taxon>Oceanospirillales</taxon>
        <taxon>Halomonadaceae</taxon>
        <taxon>Halomonas</taxon>
    </lineage>
</organism>
<protein>
    <submittedName>
        <fullName evidence="2">Flp family type IVb pilin</fullName>
    </submittedName>
</protein>
<feature type="transmembrane region" description="Helical" evidence="1">
    <location>
        <begin position="34"/>
        <end position="55"/>
    </location>
</feature>
<accession>A0AAU7KIL2</accession>
<dbReference type="InterPro" id="IPR007047">
    <property type="entry name" value="Flp_Fap"/>
</dbReference>
<keyword evidence="1" id="KW-0812">Transmembrane</keyword>
<dbReference type="Pfam" id="PF04964">
    <property type="entry name" value="Flp_Fap"/>
    <property type="match status" value="1"/>
</dbReference>
<keyword evidence="1" id="KW-1133">Transmembrane helix</keyword>
<reference evidence="2" key="1">
    <citation type="submission" date="2022-06" db="EMBL/GenBank/DDBJ databases">
        <title>A novel DMS-producing enzyme.</title>
        <authorList>
            <person name="Zhang Y."/>
        </authorList>
    </citation>
    <scope>NUCLEOTIDE SEQUENCE</scope>
    <source>
        <strain evidence="2">RT37</strain>
    </source>
</reference>
<dbReference type="AlphaFoldDB" id="A0AAU7KIL2"/>
<dbReference type="EMBL" id="CP098827">
    <property type="protein sequence ID" value="XBO71531.1"/>
    <property type="molecule type" value="Genomic_DNA"/>
</dbReference>
<gene>
    <name evidence="2" type="ORF">NFG58_02090</name>
</gene>
<proteinExistence type="predicted"/>
<dbReference type="RefSeq" id="WP_253029308.1">
    <property type="nucleotide sequence ID" value="NZ_CP098827.1"/>
</dbReference>